<dbReference type="EMBL" id="CM001487">
    <property type="protein sequence ID" value="EIM56778.1"/>
    <property type="molecule type" value="Genomic_DNA"/>
</dbReference>
<dbReference type="PROSITE" id="PS00507">
    <property type="entry name" value="NI_HGENASE_L_1"/>
    <property type="match status" value="1"/>
</dbReference>
<evidence type="ECO:0000259" key="3">
    <source>
        <dbReference type="Pfam" id="PF00346"/>
    </source>
</evidence>
<reference evidence="4 5" key="1">
    <citation type="submission" date="2010-08" db="EMBL/GenBank/DDBJ databases">
        <authorList>
            <consortium name="US DOE Joint Genome Institute (JGI-PGF)"/>
            <person name="Lucas S."/>
            <person name="Copeland A."/>
            <person name="Lapidus A."/>
            <person name="Cheng J.-F."/>
            <person name="Bruce D."/>
            <person name="Goodwin L."/>
            <person name="Pitluck S."/>
            <person name="Land M.L."/>
            <person name="Hauser L."/>
            <person name="Chang Y.-J."/>
            <person name="Anderson I.J."/>
            <person name="Johnson E."/>
            <person name="Mulhopadhyay B."/>
            <person name="Kyrpides N."/>
            <person name="Woyke T.J."/>
        </authorList>
    </citation>
    <scope>NUCLEOTIDE SEQUENCE [LARGE SCALE GENOMIC DNA]</scope>
    <source>
        <strain evidence="4 5">6</strain>
    </source>
</reference>
<reference evidence="4 5" key="2">
    <citation type="submission" date="2012-02" db="EMBL/GenBank/DDBJ databases">
        <title>Improved High-Quality Draft sequence of Eubacterium cellulosolvens 6.</title>
        <authorList>
            <consortium name="US DOE Joint Genome Institute"/>
            <person name="Lucas S."/>
            <person name="Han J."/>
            <person name="Lapidus A."/>
            <person name="Cheng J.-F."/>
            <person name="Goodwin L."/>
            <person name="Pitluck S."/>
            <person name="Peters L."/>
            <person name="Mikhailova N."/>
            <person name="Gu W."/>
            <person name="Detter J.C."/>
            <person name="Han C."/>
            <person name="Tapia R."/>
            <person name="Land M."/>
            <person name="Hauser L."/>
            <person name="Kyrpides N."/>
            <person name="Ivanova N."/>
            <person name="Pagani I."/>
            <person name="Johnson E."/>
            <person name="Mukhopadhyay B."/>
            <person name="Anderson I."/>
            <person name="Woyke T."/>
        </authorList>
    </citation>
    <scope>NUCLEOTIDE SEQUENCE [LARGE SCALE GENOMIC DNA]</scope>
    <source>
        <strain evidence="4 5">6</strain>
    </source>
</reference>
<keyword evidence="2" id="KW-0460">Magnesium</keyword>
<dbReference type="GO" id="GO:0051287">
    <property type="term" value="F:NAD binding"/>
    <property type="evidence" value="ECO:0007669"/>
    <property type="project" value="InterPro"/>
</dbReference>
<keyword evidence="5" id="KW-1185">Reference proteome</keyword>
<dbReference type="InterPro" id="IPR052197">
    <property type="entry name" value="ComplexI_49kDa-like"/>
</dbReference>
<feature type="binding site" evidence="2">
    <location>
        <position position="65"/>
    </location>
    <ligand>
        <name>Ni(2+)</name>
        <dbReference type="ChEBI" id="CHEBI:49786"/>
    </ligand>
</feature>
<dbReference type="Proteomes" id="UP000005753">
    <property type="component" value="Chromosome"/>
</dbReference>
<feature type="binding site" evidence="2">
    <location>
        <position position="68"/>
    </location>
    <ligand>
        <name>Ni(2+)</name>
        <dbReference type="ChEBI" id="CHEBI:49786"/>
    </ligand>
</feature>
<dbReference type="GO" id="GO:0048038">
    <property type="term" value="F:quinone binding"/>
    <property type="evidence" value="ECO:0007669"/>
    <property type="project" value="InterPro"/>
</dbReference>
<dbReference type="GO" id="GO:0016151">
    <property type="term" value="F:nickel cation binding"/>
    <property type="evidence" value="ECO:0007669"/>
    <property type="project" value="InterPro"/>
</dbReference>
<dbReference type="STRING" id="633697.EubceDRAFT1_0952"/>
<dbReference type="PANTHER" id="PTHR43485:SF1">
    <property type="entry name" value="FORMATE HYDROGENLYASE SUBUNIT 5-RELATED"/>
    <property type="match status" value="1"/>
</dbReference>
<sequence length="359" mass="40300">MAKRSIVPFGPQHPVLPEPVHLDLVLEDEKVIEAIPNVGFVHRGLESLVDKRDFNQMMYVIERTCGICSFGHGMGYVETIEGIMNVEVPDRAKFLRVIWAELGRIHSHLLWMGLMADAFGFENLFYSCWRVREKILDLHEMTAGGRVIFSVNKVGGVIKDITPEMMKAILTTLDEVEEETKILQKTFLYDYTVESRLKGVGVLTKQQAHDLGCCGPVARASGIANDYRLTGYEAYGQLDLEPVIGVNGDSYDRCDVRIREVFQSIDLLRQAIAKIPEGELSVPVKGNPDGEHFVRIEQPRGEAFYYTKASGKKYVDRFRLRTPTFANLAGLTESLKGCDLADVPILIVTIDPCISCTER</sequence>
<protein>
    <submittedName>
        <fullName evidence="4">Ni,Fe-hydrogenase III large subunit</fullName>
    </submittedName>
</protein>
<comment type="cofactor">
    <cofactor evidence="2">
        <name>Fe cation</name>
        <dbReference type="ChEBI" id="CHEBI:24875"/>
    </cofactor>
</comment>
<evidence type="ECO:0000256" key="1">
    <source>
        <dbReference type="ARBA" id="ARBA00023002"/>
    </source>
</evidence>
<feature type="binding site" evidence="2">
    <location>
        <position position="353"/>
    </location>
    <ligand>
        <name>Ni(2+)</name>
        <dbReference type="ChEBI" id="CHEBI:49786"/>
    </ligand>
</feature>
<organism evidence="4 5">
    <name type="scientific">Eubacterium cellulosolvens (strain ATCC 43171 / JCM 9499 / 6)</name>
    <name type="common">Cillobacterium cellulosolvens</name>
    <dbReference type="NCBI Taxonomy" id="633697"/>
    <lineage>
        <taxon>Bacteria</taxon>
        <taxon>Bacillati</taxon>
        <taxon>Bacillota</taxon>
        <taxon>Clostridia</taxon>
        <taxon>Eubacteriales</taxon>
        <taxon>Eubacteriaceae</taxon>
        <taxon>Eubacterium</taxon>
    </lineage>
</organism>
<dbReference type="OrthoDB" id="9801496at2"/>
<dbReference type="AlphaFoldDB" id="I5ASK5"/>
<dbReference type="Pfam" id="PF00346">
    <property type="entry name" value="Complex1_49kDa"/>
    <property type="match status" value="2"/>
</dbReference>
<comment type="cofactor">
    <cofactor evidence="2">
        <name>Ni(2+)</name>
        <dbReference type="ChEBI" id="CHEBI:49786"/>
    </cofactor>
</comment>
<dbReference type="HOGENOM" id="CLU_015134_1_2_9"/>
<feature type="binding site" evidence="2">
    <location>
        <position position="320"/>
    </location>
    <ligand>
        <name>Mg(2+)</name>
        <dbReference type="ChEBI" id="CHEBI:18420"/>
    </ligand>
</feature>
<evidence type="ECO:0000313" key="5">
    <source>
        <dbReference type="Proteomes" id="UP000005753"/>
    </source>
</evidence>
<keyword evidence="2" id="KW-0479">Metal-binding</keyword>
<feature type="domain" description="NADH-quinone oxidoreductase subunit D" evidence="3">
    <location>
        <begin position="287"/>
        <end position="359"/>
    </location>
</feature>
<dbReference type="GO" id="GO:0008901">
    <property type="term" value="F:ferredoxin hydrogenase activity"/>
    <property type="evidence" value="ECO:0007669"/>
    <property type="project" value="InterPro"/>
</dbReference>
<keyword evidence="2" id="KW-0408">Iron</keyword>
<dbReference type="GO" id="GO:0016651">
    <property type="term" value="F:oxidoreductase activity, acting on NAD(P)H"/>
    <property type="evidence" value="ECO:0007669"/>
    <property type="project" value="InterPro"/>
</dbReference>
<evidence type="ECO:0000256" key="2">
    <source>
        <dbReference type="PIRSR" id="PIRSR601501-1"/>
    </source>
</evidence>
<feature type="binding site" evidence="2">
    <location>
        <position position="68"/>
    </location>
    <ligand>
        <name>Fe cation</name>
        <dbReference type="ChEBI" id="CHEBI:24875"/>
    </ligand>
</feature>
<feature type="binding site" evidence="2">
    <location>
        <position position="46"/>
    </location>
    <ligand>
        <name>Mg(2+)</name>
        <dbReference type="ChEBI" id="CHEBI:18420"/>
    </ligand>
</feature>
<feature type="domain" description="NADH-quinone oxidoreductase subunit D" evidence="3">
    <location>
        <begin position="122"/>
        <end position="282"/>
    </location>
</feature>
<name>I5ASK5_EUBC6</name>
<gene>
    <name evidence="4" type="ORF">EubceDRAFT1_0952</name>
</gene>
<dbReference type="InterPro" id="IPR018194">
    <property type="entry name" value="Ni-dep_hyd_lsu_Ni_BS"/>
</dbReference>
<dbReference type="SUPFAM" id="SSF56762">
    <property type="entry name" value="HydB/Nqo4-like"/>
    <property type="match status" value="1"/>
</dbReference>
<dbReference type="PANTHER" id="PTHR43485">
    <property type="entry name" value="HYDROGENASE-4 COMPONENT G"/>
    <property type="match status" value="1"/>
</dbReference>
<dbReference type="Gene3D" id="1.10.645.10">
    <property type="entry name" value="Cytochrome-c3 Hydrogenase, chain B"/>
    <property type="match status" value="1"/>
</dbReference>
<dbReference type="eggNOG" id="COG3261">
    <property type="taxonomic scope" value="Bacteria"/>
</dbReference>
<dbReference type="Pfam" id="PF00374">
    <property type="entry name" value="NiFeSe_Hases"/>
    <property type="match status" value="1"/>
</dbReference>
<keyword evidence="2" id="KW-0533">Nickel</keyword>
<feature type="binding site" evidence="2">
    <location>
        <position position="356"/>
    </location>
    <ligand>
        <name>Fe cation</name>
        <dbReference type="ChEBI" id="CHEBI:24875"/>
    </ligand>
</feature>
<proteinExistence type="predicted"/>
<accession>I5ASK5</accession>
<dbReference type="InterPro" id="IPR029014">
    <property type="entry name" value="NiFe-Hase_large"/>
</dbReference>
<keyword evidence="1" id="KW-0560">Oxidoreductase</keyword>
<evidence type="ECO:0000313" key="4">
    <source>
        <dbReference type="EMBL" id="EIM56778.1"/>
    </source>
</evidence>
<dbReference type="InterPro" id="IPR001501">
    <property type="entry name" value="Ni-dep_hyd_lsu"/>
</dbReference>
<dbReference type="InterPro" id="IPR001135">
    <property type="entry name" value="NADH_Q_OxRdtase_suD"/>
</dbReference>